<evidence type="ECO:0000313" key="1">
    <source>
        <dbReference type="EMBL" id="MPC52992.1"/>
    </source>
</evidence>
<reference evidence="1 2" key="1">
    <citation type="submission" date="2019-05" db="EMBL/GenBank/DDBJ databases">
        <title>Another draft genome of Portunus trituberculatus and its Hox gene families provides insights of decapod evolution.</title>
        <authorList>
            <person name="Jeong J.-H."/>
            <person name="Song I."/>
            <person name="Kim S."/>
            <person name="Choi T."/>
            <person name="Kim D."/>
            <person name="Ryu S."/>
            <person name="Kim W."/>
        </authorList>
    </citation>
    <scope>NUCLEOTIDE SEQUENCE [LARGE SCALE GENOMIC DNA]</scope>
    <source>
        <tissue evidence="1">Muscle</tissue>
    </source>
</reference>
<proteinExistence type="predicted"/>
<dbReference type="EMBL" id="VSRR010011310">
    <property type="protein sequence ID" value="MPC52992.1"/>
    <property type="molecule type" value="Genomic_DNA"/>
</dbReference>
<protein>
    <submittedName>
        <fullName evidence="1">Uncharacterized protein</fullName>
    </submittedName>
</protein>
<sequence>MHGTFLLQHHQQKHIRCPDTSHLALEYTCGVHSLLLLPRASRQGLESAMMPGTRCRYAEDILRHL</sequence>
<comment type="caution">
    <text evidence="1">The sequence shown here is derived from an EMBL/GenBank/DDBJ whole genome shotgun (WGS) entry which is preliminary data.</text>
</comment>
<gene>
    <name evidence="1" type="ORF">E2C01_046876</name>
</gene>
<name>A0A5B7G236_PORTR</name>
<dbReference type="Proteomes" id="UP000324222">
    <property type="component" value="Unassembled WGS sequence"/>
</dbReference>
<dbReference type="AlphaFoldDB" id="A0A5B7G236"/>
<evidence type="ECO:0000313" key="2">
    <source>
        <dbReference type="Proteomes" id="UP000324222"/>
    </source>
</evidence>
<organism evidence="1 2">
    <name type="scientific">Portunus trituberculatus</name>
    <name type="common">Swimming crab</name>
    <name type="synonym">Neptunus trituberculatus</name>
    <dbReference type="NCBI Taxonomy" id="210409"/>
    <lineage>
        <taxon>Eukaryota</taxon>
        <taxon>Metazoa</taxon>
        <taxon>Ecdysozoa</taxon>
        <taxon>Arthropoda</taxon>
        <taxon>Crustacea</taxon>
        <taxon>Multicrustacea</taxon>
        <taxon>Malacostraca</taxon>
        <taxon>Eumalacostraca</taxon>
        <taxon>Eucarida</taxon>
        <taxon>Decapoda</taxon>
        <taxon>Pleocyemata</taxon>
        <taxon>Brachyura</taxon>
        <taxon>Eubrachyura</taxon>
        <taxon>Portunoidea</taxon>
        <taxon>Portunidae</taxon>
        <taxon>Portuninae</taxon>
        <taxon>Portunus</taxon>
    </lineage>
</organism>
<keyword evidence="2" id="KW-1185">Reference proteome</keyword>
<accession>A0A5B7G236</accession>